<dbReference type="InterPro" id="IPR011335">
    <property type="entry name" value="Restrct_endonuc-II-like"/>
</dbReference>
<dbReference type="KEGG" id="thyd:TTHT_0061"/>
<dbReference type="InterPro" id="IPR011856">
    <property type="entry name" value="tRNA_endonuc-like_dom_sf"/>
</dbReference>
<evidence type="ECO:0000313" key="3">
    <source>
        <dbReference type="EMBL" id="BBB31710.1"/>
    </source>
</evidence>
<dbReference type="RefSeq" id="WP_201328042.1">
    <property type="nucleotide sequence ID" value="NZ_AP017470.1"/>
</dbReference>
<gene>
    <name evidence="3" type="ORF">TTHT_0061</name>
</gene>
<dbReference type="EMBL" id="AP017470">
    <property type="protein sequence ID" value="BBB31710.1"/>
    <property type="molecule type" value="Genomic_DNA"/>
</dbReference>
<evidence type="ECO:0000313" key="4">
    <source>
        <dbReference type="Proteomes" id="UP000595564"/>
    </source>
</evidence>
<dbReference type="GO" id="GO:0003676">
    <property type="term" value="F:nucleic acid binding"/>
    <property type="evidence" value="ECO:0007669"/>
    <property type="project" value="InterPro"/>
</dbReference>
<evidence type="ECO:0000256" key="2">
    <source>
        <dbReference type="HAMAP-Rule" id="MF_00048"/>
    </source>
</evidence>
<dbReference type="InterPro" id="IPR003509">
    <property type="entry name" value="UPF0102_YraN-like"/>
</dbReference>
<name>A0A7R6SYB6_9BACT</name>
<keyword evidence="4" id="KW-1185">Reference proteome</keyword>
<dbReference type="SUPFAM" id="SSF52980">
    <property type="entry name" value="Restriction endonuclease-like"/>
    <property type="match status" value="1"/>
</dbReference>
<protein>
    <recommendedName>
        <fullName evidence="2">UPF0102 protein TTHT_0061</fullName>
    </recommendedName>
</protein>
<comment type="similarity">
    <text evidence="1 2">Belongs to the UPF0102 family.</text>
</comment>
<organism evidence="3 4">
    <name type="scientific">Thermotomaculum hydrothermale</name>
    <dbReference type="NCBI Taxonomy" id="981385"/>
    <lineage>
        <taxon>Bacteria</taxon>
        <taxon>Pseudomonadati</taxon>
        <taxon>Acidobacteriota</taxon>
        <taxon>Holophagae</taxon>
        <taxon>Thermotomaculales</taxon>
        <taxon>Thermotomaculaceae</taxon>
        <taxon>Thermotomaculum</taxon>
    </lineage>
</organism>
<dbReference type="Proteomes" id="UP000595564">
    <property type="component" value="Chromosome"/>
</dbReference>
<dbReference type="PANTHER" id="PTHR34039:SF1">
    <property type="entry name" value="UPF0102 PROTEIN YRAN"/>
    <property type="match status" value="1"/>
</dbReference>
<proteinExistence type="inferred from homology"/>
<dbReference type="AlphaFoldDB" id="A0A7R6SYB6"/>
<evidence type="ECO:0000256" key="1">
    <source>
        <dbReference type="ARBA" id="ARBA00006738"/>
    </source>
</evidence>
<dbReference type="NCBIfam" id="TIGR00252">
    <property type="entry name" value="YraN family protein"/>
    <property type="match status" value="1"/>
</dbReference>
<dbReference type="PANTHER" id="PTHR34039">
    <property type="entry name" value="UPF0102 PROTEIN YRAN"/>
    <property type="match status" value="1"/>
</dbReference>
<accession>A0A7R6SYB6</accession>
<dbReference type="NCBIfam" id="NF009150">
    <property type="entry name" value="PRK12497.1-3"/>
    <property type="match status" value="1"/>
</dbReference>
<dbReference type="Pfam" id="PF02021">
    <property type="entry name" value="UPF0102"/>
    <property type="match status" value="1"/>
</dbReference>
<reference evidence="3 4" key="1">
    <citation type="journal article" date="2012" name="Extremophiles">
        <title>Thermotomaculum hydrothermale gen. nov., sp. nov., a novel heterotrophic thermophile within the phylum Acidobacteria from a deep-sea hydrothermal vent chimney in the Southern Okinawa Trough.</title>
        <authorList>
            <person name="Izumi H."/>
            <person name="Nunoura T."/>
            <person name="Miyazaki M."/>
            <person name="Mino S."/>
            <person name="Toki T."/>
            <person name="Takai K."/>
            <person name="Sako Y."/>
            <person name="Sawabe T."/>
            <person name="Nakagawa S."/>
        </authorList>
    </citation>
    <scope>NUCLEOTIDE SEQUENCE [LARGE SCALE GENOMIC DNA]</scope>
    <source>
        <strain evidence="3 4">AC55</strain>
    </source>
</reference>
<dbReference type="CDD" id="cd20736">
    <property type="entry name" value="PoNe_Nuclease"/>
    <property type="match status" value="1"/>
</dbReference>
<dbReference type="Gene3D" id="3.40.1350.10">
    <property type="match status" value="1"/>
</dbReference>
<dbReference type="HAMAP" id="MF_00048">
    <property type="entry name" value="UPF0102"/>
    <property type="match status" value="1"/>
</dbReference>
<sequence>MRLKGFLWEKVSAVYLFLKGFKILEFNYRTRFGEIDIVCRDKDSIVFVEVKYRKSEKFGRAEEFVTESKRKKIIMAAKQYVVEKNIDTNIRFDVVAINGFKINHIKNAFEGE</sequence>